<name>A0A1H1R1B7_9CORY</name>
<accession>A0A1H1R1B7</accession>
<evidence type="ECO:0000259" key="2">
    <source>
        <dbReference type="Pfam" id="PF13490"/>
    </source>
</evidence>
<dbReference type="InterPro" id="IPR027383">
    <property type="entry name" value="Znf_put"/>
</dbReference>
<organism evidence="3 4">
    <name type="scientific">Corynebacterium timonense</name>
    <dbReference type="NCBI Taxonomy" id="441500"/>
    <lineage>
        <taxon>Bacteria</taxon>
        <taxon>Bacillati</taxon>
        <taxon>Actinomycetota</taxon>
        <taxon>Actinomycetes</taxon>
        <taxon>Mycobacteriales</taxon>
        <taxon>Corynebacteriaceae</taxon>
        <taxon>Corynebacterium</taxon>
    </lineage>
</organism>
<feature type="transmembrane region" description="Helical" evidence="1">
    <location>
        <begin position="142"/>
        <end position="159"/>
    </location>
</feature>
<keyword evidence="1" id="KW-1133">Transmembrane helix</keyword>
<dbReference type="Pfam" id="PF13490">
    <property type="entry name" value="zf-HC2"/>
    <property type="match status" value="1"/>
</dbReference>
<dbReference type="EMBL" id="LT629765">
    <property type="protein sequence ID" value="SDS29305.1"/>
    <property type="molecule type" value="Genomic_DNA"/>
</dbReference>
<dbReference type="Proteomes" id="UP000182237">
    <property type="component" value="Chromosome I"/>
</dbReference>
<evidence type="ECO:0000256" key="1">
    <source>
        <dbReference type="SAM" id="Phobius"/>
    </source>
</evidence>
<evidence type="ECO:0000313" key="4">
    <source>
        <dbReference type="Proteomes" id="UP000182237"/>
    </source>
</evidence>
<keyword evidence="1" id="KW-0472">Membrane</keyword>
<keyword evidence="1" id="KW-0812">Transmembrane</keyword>
<gene>
    <name evidence="3" type="ORF">SAMN04488539_1383</name>
</gene>
<dbReference type="AlphaFoldDB" id="A0A1H1R1B7"/>
<feature type="domain" description="Putative zinc-finger" evidence="2">
    <location>
        <begin position="5"/>
        <end position="38"/>
    </location>
</feature>
<dbReference type="RefSeq" id="WP_019194199.1">
    <property type="nucleotide sequence ID" value="NZ_LT629765.1"/>
</dbReference>
<protein>
    <submittedName>
        <fullName evidence="3">Predicted anti-sigma-YlaC factor YlaD, contains Zn-finger domain</fullName>
    </submittedName>
</protein>
<dbReference type="eggNOG" id="COG5660">
    <property type="taxonomic scope" value="Bacteria"/>
</dbReference>
<evidence type="ECO:0000313" key="3">
    <source>
        <dbReference type="EMBL" id="SDS29305.1"/>
    </source>
</evidence>
<feature type="transmembrane region" description="Helical" evidence="1">
    <location>
        <begin position="86"/>
        <end position="106"/>
    </location>
</feature>
<reference evidence="3 4" key="1">
    <citation type="submission" date="2016-10" db="EMBL/GenBank/DDBJ databases">
        <authorList>
            <person name="de Groot N.N."/>
        </authorList>
    </citation>
    <scope>NUCLEOTIDE SEQUENCE [LARGE SCALE GENOMIC DNA]</scope>
    <source>
        <strain evidence="3 4">DSM 45434</strain>
    </source>
</reference>
<dbReference type="OrthoDB" id="5197868at2"/>
<proteinExistence type="predicted"/>
<feature type="transmembrane region" description="Helical" evidence="1">
    <location>
        <begin position="112"/>
        <end position="135"/>
    </location>
</feature>
<sequence>MLSHEDVQAALSARLDGEGTGLDDAIVDAHLAQCEECRAYWDRLVALSKNLRFAEVGGGMAPPPDLSEAILAGVESEWRRFSRRRFLLLSLCRVALVVAAIVWGVWAVNLVAAGAAPDVAAVRFGVALALAFAAWKPTQIPGILLIVGTMFTFTLGFTVRDLLLDSARGTAGPLVIQLFSFLVLVATWATDRGADVRRAWRLLGADPA</sequence>
<dbReference type="STRING" id="1203190.GCA_000312345_01373"/>
<keyword evidence="4" id="KW-1185">Reference proteome</keyword>
<feature type="transmembrane region" description="Helical" evidence="1">
    <location>
        <begin position="171"/>
        <end position="189"/>
    </location>
</feature>